<evidence type="ECO:0000256" key="1">
    <source>
        <dbReference type="SAM" id="SignalP"/>
    </source>
</evidence>
<name>A0A6I3SZR8_9BURK</name>
<evidence type="ECO:0000313" key="3">
    <source>
        <dbReference type="EMBL" id="MTV54831.1"/>
    </source>
</evidence>
<reference evidence="3 4" key="3">
    <citation type="submission" date="2019-11" db="EMBL/GenBank/DDBJ databases">
        <title>Type strains purchased from KCTC, JCM and DSMZ.</title>
        <authorList>
            <person name="Lu H."/>
        </authorList>
    </citation>
    <scope>NUCLEOTIDE SEQUENCE [LARGE SCALE GENOMIC DNA]</scope>
    <source>
        <strain evidence="3 4">KCTC 52429</strain>
    </source>
</reference>
<evidence type="ECO:0000313" key="2">
    <source>
        <dbReference type="EMBL" id="GGC01516.1"/>
    </source>
</evidence>
<dbReference type="AlphaFoldDB" id="A0A6I3SZR8"/>
<gene>
    <name evidence="2" type="ORF">GCM10011572_24300</name>
    <name evidence="3" type="ORF">GM672_19050</name>
</gene>
<evidence type="ECO:0000313" key="4">
    <source>
        <dbReference type="Proteomes" id="UP000430634"/>
    </source>
</evidence>
<feature type="signal peptide" evidence="1">
    <location>
        <begin position="1"/>
        <end position="19"/>
    </location>
</feature>
<feature type="chain" id="PRO_5026072349" description="TonB C-terminal domain-containing protein" evidence="1">
    <location>
        <begin position="20"/>
        <end position="160"/>
    </location>
</feature>
<sequence length="160" mass="17609">MRFLLAIAAAVLSVGSAFADEPAACYIKRDPTGDFIPGKIQRFGADRPTSAQIAHLVNNDNKANSRCFKRHIEREGGYTLEGMGILYAIRIAPSGKVTQVSVVAEDNINDGMLMACFARSICEWKFAPRSDGAEQLVLVPPVITGRLRGNSFRRDIEKFY</sequence>
<protein>
    <recommendedName>
        <fullName evidence="6">TonB C-terminal domain-containing protein</fullName>
    </recommendedName>
</protein>
<reference evidence="2" key="1">
    <citation type="journal article" date="2014" name="Int. J. Syst. Evol. Microbiol.">
        <title>Complete genome of a new Firmicutes species belonging to the dominant human colonic microbiota ('Ruminococcus bicirculans') reveals two chromosomes and a selective capacity to utilize plant glucans.</title>
        <authorList>
            <consortium name="NISC Comparative Sequencing Program"/>
            <person name="Wegmann U."/>
            <person name="Louis P."/>
            <person name="Goesmann A."/>
            <person name="Henrissat B."/>
            <person name="Duncan S.H."/>
            <person name="Flint H.J."/>
        </authorList>
    </citation>
    <scope>NUCLEOTIDE SEQUENCE</scope>
    <source>
        <strain evidence="2">CGMCC 1.15931</strain>
    </source>
</reference>
<dbReference type="EMBL" id="WNKZ01000062">
    <property type="protein sequence ID" value="MTV54831.1"/>
    <property type="molecule type" value="Genomic_DNA"/>
</dbReference>
<keyword evidence="5" id="KW-1185">Reference proteome</keyword>
<proteinExistence type="predicted"/>
<organism evidence="3 4">
    <name type="scientific">Pseudoduganella buxea</name>
    <dbReference type="NCBI Taxonomy" id="1949069"/>
    <lineage>
        <taxon>Bacteria</taxon>
        <taxon>Pseudomonadati</taxon>
        <taxon>Pseudomonadota</taxon>
        <taxon>Betaproteobacteria</taxon>
        <taxon>Burkholderiales</taxon>
        <taxon>Oxalobacteraceae</taxon>
        <taxon>Telluria group</taxon>
        <taxon>Pseudoduganella</taxon>
    </lineage>
</organism>
<dbReference type="Proteomes" id="UP000430634">
    <property type="component" value="Unassembled WGS sequence"/>
</dbReference>
<dbReference type="EMBL" id="BMKG01000009">
    <property type="protein sequence ID" value="GGC01516.1"/>
    <property type="molecule type" value="Genomic_DNA"/>
</dbReference>
<evidence type="ECO:0000313" key="5">
    <source>
        <dbReference type="Proteomes" id="UP000622638"/>
    </source>
</evidence>
<keyword evidence="1" id="KW-0732">Signal</keyword>
<comment type="caution">
    <text evidence="3">The sequence shown here is derived from an EMBL/GenBank/DDBJ whole genome shotgun (WGS) entry which is preliminary data.</text>
</comment>
<evidence type="ECO:0008006" key="6">
    <source>
        <dbReference type="Google" id="ProtNLM"/>
    </source>
</evidence>
<reference evidence="2" key="4">
    <citation type="submission" date="2024-05" db="EMBL/GenBank/DDBJ databases">
        <authorList>
            <person name="Sun Q."/>
            <person name="Zhou Y."/>
        </authorList>
    </citation>
    <scope>NUCLEOTIDE SEQUENCE</scope>
    <source>
        <strain evidence="2">CGMCC 1.15931</strain>
    </source>
</reference>
<accession>A0A6I3SZR8</accession>
<reference evidence="5" key="2">
    <citation type="journal article" date="2019" name="Int. J. Syst. Evol. Microbiol.">
        <title>The Global Catalogue of Microorganisms (GCM) 10K type strain sequencing project: providing services to taxonomists for standard genome sequencing and annotation.</title>
        <authorList>
            <consortium name="The Broad Institute Genomics Platform"/>
            <consortium name="The Broad Institute Genome Sequencing Center for Infectious Disease"/>
            <person name="Wu L."/>
            <person name="Ma J."/>
        </authorList>
    </citation>
    <scope>NUCLEOTIDE SEQUENCE [LARGE SCALE GENOMIC DNA]</scope>
    <source>
        <strain evidence="5">CGMCC 1.15931</strain>
    </source>
</reference>
<dbReference type="Proteomes" id="UP000622638">
    <property type="component" value="Unassembled WGS sequence"/>
</dbReference>
<dbReference type="OrthoDB" id="8758213at2"/>
<dbReference type="RefSeq" id="WP_155472113.1">
    <property type="nucleotide sequence ID" value="NZ_BMKG01000009.1"/>
</dbReference>